<evidence type="ECO:0000313" key="3">
    <source>
        <dbReference type="Proteomes" id="UP001151760"/>
    </source>
</evidence>
<reference evidence="2" key="2">
    <citation type="submission" date="2022-01" db="EMBL/GenBank/DDBJ databases">
        <authorList>
            <person name="Yamashiro T."/>
            <person name="Shiraishi A."/>
            <person name="Satake H."/>
            <person name="Nakayama K."/>
        </authorList>
    </citation>
    <scope>NUCLEOTIDE SEQUENCE</scope>
</reference>
<name>A0ABQ5F606_9ASTR</name>
<keyword evidence="3" id="KW-1185">Reference proteome</keyword>
<evidence type="ECO:0000313" key="2">
    <source>
        <dbReference type="EMBL" id="GJT58399.1"/>
    </source>
</evidence>
<protein>
    <recommendedName>
        <fullName evidence="1">GAG-pre-integrase domain-containing protein</fullName>
    </recommendedName>
</protein>
<gene>
    <name evidence="2" type="ORF">Tco_1001932</name>
</gene>
<dbReference type="EMBL" id="BQNB010017016">
    <property type="protein sequence ID" value="GJT58399.1"/>
    <property type="molecule type" value="Genomic_DNA"/>
</dbReference>
<feature type="domain" description="GAG-pre-integrase" evidence="1">
    <location>
        <begin position="76"/>
        <end position="149"/>
    </location>
</feature>
<organism evidence="2 3">
    <name type="scientific">Tanacetum coccineum</name>
    <dbReference type="NCBI Taxonomy" id="301880"/>
    <lineage>
        <taxon>Eukaryota</taxon>
        <taxon>Viridiplantae</taxon>
        <taxon>Streptophyta</taxon>
        <taxon>Embryophyta</taxon>
        <taxon>Tracheophyta</taxon>
        <taxon>Spermatophyta</taxon>
        <taxon>Magnoliopsida</taxon>
        <taxon>eudicotyledons</taxon>
        <taxon>Gunneridae</taxon>
        <taxon>Pentapetalae</taxon>
        <taxon>asterids</taxon>
        <taxon>campanulids</taxon>
        <taxon>Asterales</taxon>
        <taxon>Asteraceae</taxon>
        <taxon>Asteroideae</taxon>
        <taxon>Anthemideae</taxon>
        <taxon>Anthemidinae</taxon>
        <taxon>Tanacetum</taxon>
    </lineage>
</organism>
<proteinExistence type="predicted"/>
<evidence type="ECO:0000259" key="1">
    <source>
        <dbReference type="Pfam" id="PF13976"/>
    </source>
</evidence>
<comment type="caution">
    <text evidence="2">The sequence shown here is derived from an EMBL/GenBank/DDBJ whole genome shotgun (WGS) entry which is preliminary data.</text>
</comment>
<dbReference type="Proteomes" id="UP001151760">
    <property type="component" value="Unassembled WGS sequence"/>
</dbReference>
<accession>A0ABQ5F606</accession>
<sequence>MNSSLFDTTDFRKPQQDDTGFVDSRCLRHMTGHITYLSDFKEFDGGYVTFRGGAHGGRISGKGTLKTDNLNFEDDNMYSFDMKNIVPKECLTCLVAKATSDESMLWHRRLGHINFKNINKLVKDNLVRGLPTKHFENDQTCVACLKGKQHRAS</sequence>
<dbReference type="Pfam" id="PF13976">
    <property type="entry name" value="gag_pre-integrs"/>
    <property type="match status" value="1"/>
</dbReference>
<reference evidence="2" key="1">
    <citation type="journal article" date="2022" name="Int. J. Mol. Sci.">
        <title>Draft Genome of Tanacetum Coccineum: Genomic Comparison of Closely Related Tanacetum-Family Plants.</title>
        <authorList>
            <person name="Yamashiro T."/>
            <person name="Shiraishi A."/>
            <person name="Nakayama K."/>
            <person name="Satake H."/>
        </authorList>
    </citation>
    <scope>NUCLEOTIDE SEQUENCE</scope>
</reference>
<dbReference type="InterPro" id="IPR025724">
    <property type="entry name" value="GAG-pre-integrase_dom"/>
</dbReference>